<accession>A0ABU2D2T7</accession>
<feature type="domain" description="Glycosyltransferase 2-like" evidence="2">
    <location>
        <begin position="32"/>
        <end position="155"/>
    </location>
</feature>
<feature type="transmembrane region" description="Helical" evidence="1">
    <location>
        <begin position="254"/>
        <end position="271"/>
    </location>
</feature>
<dbReference type="Proteomes" id="UP001246244">
    <property type="component" value="Unassembled WGS sequence"/>
</dbReference>
<dbReference type="RefSeq" id="WP_310576276.1">
    <property type="nucleotide sequence ID" value="NZ_JAVKPK010000042.1"/>
</dbReference>
<dbReference type="Pfam" id="PF00535">
    <property type="entry name" value="Glycos_transf_2"/>
    <property type="match status" value="1"/>
</dbReference>
<evidence type="ECO:0000313" key="3">
    <source>
        <dbReference type="EMBL" id="MDR7666251.1"/>
    </source>
</evidence>
<comment type="caution">
    <text evidence="3">The sequence shown here is derived from an EMBL/GenBank/DDBJ whole genome shotgun (WGS) entry which is preliminary data.</text>
</comment>
<evidence type="ECO:0000256" key="1">
    <source>
        <dbReference type="SAM" id="Phobius"/>
    </source>
</evidence>
<keyword evidence="1" id="KW-1133">Transmembrane helix</keyword>
<organism evidence="3 4">
    <name type="scientific">Methanosarcina baikalica</name>
    <dbReference type="NCBI Taxonomy" id="3073890"/>
    <lineage>
        <taxon>Archaea</taxon>
        <taxon>Methanobacteriati</taxon>
        <taxon>Methanobacteriota</taxon>
        <taxon>Stenosarchaea group</taxon>
        <taxon>Methanomicrobia</taxon>
        <taxon>Methanosarcinales</taxon>
        <taxon>Methanosarcinaceae</taxon>
        <taxon>Methanosarcina</taxon>
    </lineage>
</organism>
<proteinExistence type="predicted"/>
<reference evidence="4" key="1">
    <citation type="submission" date="2023-07" db="EMBL/GenBank/DDBJ databases">
        <title>Whole-genome sequencing of a new Methanosarcina sp. Z-7115.</title>
        <authorList>
            <person name="Zhilina T.N."/>
            <person name="Merkel A.Y."/>
        </authorList>
    </citation>
    <scope>NUCLEOTIDE SEQUENCE [LARGE SCALE GENOMIC DNA]</scope>
    <source>
        <strain evidence="4">Z-7115</strain>
    </source>
</reference>
<name>A0ABU2D2T7_9EURY</name>
<evidence type="ECO:0000313" key="4">
    <source>
        <dbReference type="Proteomes" id="UP001246244"/>
    </source>
</evidence>
<protein>
    <submittedName>
        <fullName evidence="3">Glycosyltransferase family 2 protein</fullName>
    </submittedName>
</protein>
<gene>
    <name evidence="3" type="ORF">RG963_10775</name>
</gene>
<sequence length="323" mass="35022">MINNQLFMGKSTQSTVRKENRCAKGRVPQNVTVVLPAYNEEVSIGSIVLLIRLYADNVVVVDDCSSDRTAEIAKNAGADVIVHASNKGKGTALETGFKAAVDLGADIIVTMDSGGQHNPADIPRLVAPIIKGSADMVNGNPYLYSLSKNTSIYRRVGQTILDRFTNMDSGLMITDSQSCFRAFAASKTGILRFNVQGMLVESKTPAEEGKSGLRIKEVEIGAFHDFEGSVRDPIKYILGALKTIVKDIEVNKPLYLYAVPGFALATCGFYMGLKFLEAFLLGIEGLHSWSVFLMVFLAVAGICMTMRGIVIYSLAEVTTQTEI</sequence>
<dbReference type="PANTHER" id="PTHR48090:SF7">
    <property type="entry name" value="RFBJ PROTEIN"/>
    <property type="match status" value="1"/>
</dbReference>
<keyword evidence="4" id="KW-1185">Reference proteome</keyword>
<dbReference type="InterPro" id="IPR050256">
    <property type="entry name" value="Glycosyltransferase_2"/>
</dbReference>
<evidence type="ECO:0000259" key="2">
    <source>
        <dbReference type="Pfam" id="PF00535"/>
    </source>
</evidence>
<dbReference type="Gene3D" id="3.90.550.10">
    <property type="entry name" value="Spore Coat Polysaccharide Biosynthesis Protein SpsA, Chain A"/>
    <property type="match status" value="1"/>
</dbReference>
<dbReference type="CDD" id="cd04179">
    <property type="entry name" value="DPM_DPG-synthase_like"/>
    <property type="match status" value="1"/>
</dbReference>
<dbReference type="EMBL" id="JAVKPK010000042">
    <property type="protein sequence ID" value="MDR7666251.1"/>
    <property type="molecule type" value="Genomic_DNA"/>
</dbReference>
<dbReference type="InterPro" id="IPR029044">
    <property type="entry name" value="Nucleotide-diphossugar_trans"/>
</dbReference>
<dbReference type="InterPro" id="IPR001173">
    <property type="entry name" value="Glyco_trans_2-like"/>
</dbReference>
<dbReference type="PANTHER" id="PTHR48090">
    <property type="entry name" value="UNDECAPRENYL-PHOSPHATE 4-DEOXY-4-FORMAMIDO-L-ARABINOSE TRANSFERASE-RELATED"/>
    <property type="match status" value="1"/>
</dbReference>
<keyword evidence="1" id="KW-0472">Membrane</keyword>
<feature type="transmembrane region" description="Helical" evidence="1">
    <location>
        <begin position="291"/>
        <end position="315"/>
    </location>
</feature>
<keyword evidence="1" id="KW-0812">Transmembrane</keyword>
<dbReference type="SUPFAM" id="SSF53448">
    <property type="entry name" value="Nucleotide-diphospho-sugar transferases"/>
    <property type="match status" value="1"/>
</dbReference>